<dbReference type="InterPro" id="IPR003819">
    <property type="entry name" value="TauD/TfdA-like"/>
</dbReference>
<name>A0ABV9Y1Q7_9PSEU</name>
<reference evidence="9" key="1">
    <citation type="journal article" date="2019" name="Int. J. Syst. Evol. Microbiol.">
        <title>The Global Catalogue of Microorganisms (GCM) 10K type strain sequencing project: providing services to taxonomists for standard genome sequencing and annotation.</title>
        <authorList>
            <consortium name="The Broad Institute Genomics Platform"/>
            <consortium name="The Broad Institute Genome Sequencing Center for Infectious Disease"/>
            <person name="Wu L."/>
            <person name="Ma J."/>
        </authorList>
    </citation>
    <scope>NUCLEOTIDE SEQUENCE [LARGE SCALE GENOMIC DNA]</scope>
    <source>
        <strain evidence="9">KCTC 12848</strain>
    </source>
</reference>
<dbReference type="InterPro" id="IPR042098">
    <property type="entry name" value="TauD-like_sf"/>
</dbReference>
<evidence type="ECO:0000256" key="6">
    <source>
        <dbReference type="ARBA" id="ARBA00023194"/>
    </source>
</evidence>
<keyword evidence="6" id="KW-0045">Antibiotic biosynthesis</keyword>
<feature type="domain" description="TauD/TfdA-like" evidence="7">
    <location>
        <begin position="20"/>
        <end position="255"/>
    </location>
</feature>
<evidence type="ECO:0000256" key="3">
    <source>
        <dbReference type="ARBA" id="ARBA00022723"/>
    </source>
</evidence>
<dbReference type="PANTHER" id="PTHR10696">
    <property type="entry name" value="GAMMA-BUTYROBETAINE HYDROXYLASE-RELATED"/>
    <property type="match status" value="1"/>
</dbReference>
<dbReference type="GO" id="GO:0051213">
    <property type="term" value="F:dioxygenase activity"/>
    <property type="evidence" value="ECO:0007669"/>
    <property type="project" value="UniProtKB-KW"/>
</dbReference>
<evidence type="ECO:0000313" key="9">
    <source>
        <dbReference type="Proteomes" id="UP001595833"/>
    </source>
</evidence>
<comment type="similarity">
    <text evidence="2">Belongs to the clavaminate synthase family.</text>
</comment>
<dbReference type="Pfam" id="PF02668">
    <property type="entry name" value="TauD"/>
    <property type="match status" value="1"/>
</dbReference>
<keyword evidence="5" id="KW-0408">Iron</keyword>
<dbReference type="PIRSF" id="PIRSF019543">
    <property type="entry name" value="Clavaminate_syn"/>
    <property type="match status" value="1"/>
</dbReference>
<dbReference type="Proteomes" id="UP001595833">
    <property type="component" value="Unassembled WGS sequence"/>
</dbReference>
<dbReference type="Gene3D" id="3.60.130.10">
    <property type="entry name" value="Clavaminate synthase-like"/>
    <property type="match status" value="1"/>
</dbReference>
<accession>A0ABV9Y1Q7</accession>
<evidence type="ECO:0000256" key="4">
    <source>
        <dbReference type="ARBA" id="ARBA00023002"/>
    </source>
</evidence>
<evidence type="ECO:0000256" key="5">
    <source>
        <dbReference type="ARBA" id="ARBA00023004"/>
    </source>
</evidence>
<evidence type="ECO:0000256" key="1">
    <source>
        <dbReference type="ARBA" id="ARBA00001954"/>
    </source>
</evidence>
<evidence type="ECO:0000259" key="7">
    <source>
        <dbReference type="Pfam" id="PF02668"/>
    </source>
</evidence>
<gene>
    <name evidence="8" type="ORF">ACFPFM_20750</name>
</gene>
<dbReference type="PANTHER" id="PTHR10696:SF56">
    <property type="entry name" value="TAUD_TFDA-LIKE DOMAIN-CONTAINING PROTEIN"/>
    <property type="match status" value="1"/>
</dbReference>
<keyword evidence="9" id="KW-1185">Reference proteome</keyword>
<dbReference type="InterPro" id="IPR014503">
    <property type="entry name" value="Clavaminate_syn-like"/>
</dbReference>
<keyword evidence="3" id="KW-0479">Metal-binding</keyword>
<evidence type="ECO:0000256" key="2">
    <source>
        <dbReference type="ARBA" id="ARBA00008425"/>
    </source>
</evidence>
<keyword evidence="8" id="KW-0223">Dioxygenase</keyword>
<dbReference type="SUPFAM" id="SSF51197">
    <property type="entry name" value="Clavaminate synthase-like"/>
    <property type="match status" value="1"/>
</dbReference>
<dbReference type="EMBL" id="JBHSJB010000018">
    <property type="protein sequence ID" value="MFC5056173.1"/>
    <property type="molecule type" value="Genomic_DNA"/>
</dbReference>
<keyword evidence="4" id="KW-0560">Oxidoreductase</keyword>
<dbReference type="RefSeq" id="WP_344039531.1">
    <property type="nucleotide sequence ID" value="NZ_BAAAKE010000017.1"/>
</dbReference>
<sequence>MNGGKPPVALAEFARDSGREGFLLLRGLPIGEIPPTHVDGRPATLAGHPTDDLLRGFADALGTMVGYAEEKGGALVHEVQPVPGDEARIENSGSVAFDFHTENVHHPLRPDYLGLICLRQDHLGVAATRVASGRNALELLDPATAATLRQPVFHSNHPTSFTRGGAEVAPAGPHPVFYGDPARPFLRFNSHNTFAVTPAGRAALVRLAEALEEVCHDVLLEPGDCVIVDNTVAAHGRTAFVPRYDGRDRWLRRFYSVRSFPRVVQDMMAGSRVIPALGDIRGVW</sequence>
<comment type="caution">
    <text evidence="8">The sequence shown here is derived from an EMBL/GenBank/DDBJ whole genome shotgun (WGS) entry which is preliminary data.</text>
</comment>
<dbReference type="InterPro" id="IPR050411">
    <property type="entry name" value="AlphaKG_dependent_hydroxylases"/>
</dbReference>
<proteinExistence type="inferred from homology"/>
<protein>
    <submittedName>
        <fullName evidence="8">TauD/TfdA family dioxygenase</fullName>
    </submittedName>
</protein>
<comment type="cofactor">
    <cofactor evidence="1">
        <name>Fe(2+)</name>
        <dbReference type="ChEBI" id="CHEBI:29033"/>
    </cofactor>
</comment>
<evidence type="ECO:0000313" key="8">
    <source>
        <dbReference type="EMBL" id="MFC5056173.1"/>
    </source>
</evidence>
<organism evidence="8 9">
    <name type="scientific">Saccharothrix xinjiangensis</name>
    <dbReference type="NCBI Taxonomy" id="204798"/>
    <lineage>
        <taxon>Bacteria</taxon>
        <taxon>Bacillati</taxon>
        <taxon>Actinomycetota</taxon>
        <taxon>Actinomycetes</taxon>
        <taxon>Pseudonocardiales</taxon>
        <taxon>Pseudonocardiaceae</taxon>
        <taxon>Saccharothrix</taxon>
    </lineage>
</organism>